<keyword evidence="2" id="KW-1185">Reference proteome</keyword>
<dbReference type="SUPFAM" id="SSF48371">
    <property type="entry name" value="ARM repeat"/>
    <property type="match status" value="1"/>
</dbReference>
<name>A0A3R5Q2U2_MYTGA</name>
<gene>
    <name evidence="1" type="ORF">AM593_01654</name>
</gene>
<dbReference type="PANTHER" id="PTHR21356">
    <property type="entry name" value="ARMADILLO REPEAT CONTAINING 2"/>
    <property type="match status" value="1"/>
</dbReference>
<evidence type="ECO:0000313" key="2">
    <source>
        <dbReference type="Proteomes" id="UP000266721"/>
    </source>
</evidence>
<dbReference type="InterPro" id="IPR016024">
    <property type="entry name" value="ARM-type_fold"/>
</dbReference>
<dbReference type="GO" id="GO:0044782">
    <property type="term" value="P:cilium organization"/>
    <property type="evidence" value="ECO:0007669"/>
    <property type="project" value="TreeGrafter"/>
</dbReference>
<sequence>MLTLASKIVCYDIPVSISTTVKSLLITLVFQDVVVRVCFILGNMTAKNDDARLRLFQENKSMDALLAIMKYYLDRDIKDVVVRVCFILGNMTAKNDDARLRLFQENKSMDALLAIMKYYLDRDIKIKSREKEKEISKQDSSKGNDCEDVLIKTVRVVANMSINEMVGPVLASNQQFVELLLNILGKYSSVLILLKNVPMIKQFIQQVSLYYNTKQKNQIWQTKTNLKH</sequence>
<dbReference type="EMBL" id="KV598868">
    <property type="protein sequence ID" value="OPL20861.1"/>
    <property type="molecule type" value="Genomic_DNA"/>
</dbReference>
<proteinExistence type="predicted"/>
<protein>
    <submittedName>
        <fullName evidence="1">Uncharacterized protein</fullName>
    </submittedName>
</protein>
<dbReference type="Proteomes" id="UP000266721">
    <property type="component" value="Unassembled WGS sequence"/>
</dbReference>
<dbReference type="PANTHER" id="PTHR21356:SF1">
    <property type="entry name" value="ARMADILLO REPEAT-CONTAINING PROTEIN 2"/>
    <property type="match status" value="1"/>
</dbReference>
<dbReference type="InterPro" id="IPR011989">
    <property type="entry name" value="ARM-like"/>
</dbReference>
<reference evidence="1 2" key="1">
    <citation type="journal article" date="2016" name="PLoS ONE">
        <title>A First Insight into the Genome of the Filter-Feeder Mussel Mytilus galloprovincialis.</title>
        <authorList>
            <person name="Murgarella M."/>
            <person name="Puiu D."/>
            <person name="Novoa B."/>
            <person name="Figueras A."/>
            <person name="Posada D."/>
            <person name="Canchaya C."/>
        </authorList>
    </citation>
    <scope>NUCLEOTIDE SEQUENCE [LARGE SCALE GENOMIC DNA]</scope>
    <source>
        <tissue evidence="1">Muscle</tissue>
    </source>
</reference>
<organism evidence="1 2">
    <name type="scientific">Mytilus galloprovincialis</name>
    <name type="common">Mediterranean mussel</name>
    <dbReference type="NCBI Taxonomy" id="29158"/>
    <lineage>
        <taxon>Eukaryota</taxon>
        <taxon>Metazoa</taxon>
        <taxon>Spiralia</taxon>
        <taxon>Lophotrochozoa</taxon>
        <taxon>Mollusca</taxon>
        <taxon>Bivalvia</taxon>
        <taxon>Autobranchia</taxon>
        <taxon>Pteriomorphia</taxon>
        <taxon>Mytilida</taxon>
        <taxon>Mytiloidea</taxon>
        <taxon>Mytilidae</taxon>
        <taxon>Mytilinae</taxon>
        <taxon>Mytilus</taxon>
    </lineage>
</organism>
<feature type="non-terminal residue" evidence="1">
    <location>
        <position position="1"/>
    </location>
</feature>
<evidence type="ECO:0000313" key="1">
    <source>
        <dbReference type="EMBL" id="OPL20861.1"/>
    </source>
</evidence>
<accession>A0A3R5Q2U2</accession>
<dbReference type="InterPro" id="IPR038905">
    <property type="entry name" value="ARMC2"/>
</dbReference>
<dbReference type="Gene3D" id="1.25.10.10">
    <property type="entry name" value="Leucine-rich Repeat Variant"/>
    <property type="match status" value="1"/>
</dbReference>
<dbReference type="AlphaFoldDB" id="A0A3R5Q2U2"/>